<keyword evidence="3" id="KW-1185">Reference proteome</keyword>
<accession>W6JPL0</accession>
<organism evidence="2 3">
    <name type="scientific">Alphaentomopoxvirus acuprea</name>
    <dbReference type="NCBI Taxonomy" id="62099"/>
    <lineage>
        <taxon>Viruses</taxon>
        <taxon>Varidnaviria</taxon>
        <taxon>Bamfordvirae</taxon>
        <taxon>Nucleocytoviricota</taxon>
        <taxon>Pokkesviricetes</taxon>
        <taxon>Chitovirales</taxon>
        <taxon>Poxviridae</taxon>
        <taxon>Entomopoxvirinae</taxon>
        <taxon>Alphaentomopoxvirus</taxon>
    </lineage>
</organism>
<dbReference type="OrthoDB" id="26737at10239"/>
<dbReference type="KEGG" id="vg:18263533"/>
<dbReference type="RefSeq" id="YP_009001577.1">
    <property type="nucleotide sequence ID" value="NC_023426.1"/>
</dbReference>
<dbReference type="EMBL" id="AP013055">
    <property type="protein sequence ID" value="BAO49464.1"/>
    <property type="molecule type" value="Genomic_DNA"/>
</dbReference>
<evidence type="ECO:0000256" key="1">
    <source>
        <dbReference type="SAM" id="Phobius"/>
    </source>
</evidence>
<feature type="transmembrane region" description="Helical" evidence="1">
    <location>
        <begin position="6"/>
        <end position="26"/>
    </location>
</feature>
<dbReference type="Proteomes" id="UP000174145">
    <property type="component" value="Segment"/>
</dbReference>
<protein>
    <submittedName>
        <fullName evidence="2">Virion membrane protein</fullName>
    </submittedName>
</protein>
<keyword evidence="1" id="KW-0812">Transmembrane</keyword>
<keyword evidence="1" id="KW-1133">Transmembrane helix</keyword>
<dbReference type="GeneID" id="18263533"/>
<keyword evidence="1" id="KW-0472">Membrane</keyword>
<proteinExistence type="predicted"/>
<feature type="transmembrane region" description="Helical" evidence="1">
    <location>
        <begin position="47"/>
        <end position="71"/>
    </location>
</feature>
<sequence length="75" mass="8714">MIFSIVLKILASQCFFAAVSYLIDIIKTMVSHYFSKRYSHDSFYYKYGTYIQSVVACSLFLIIGLIIYSVVDYIE</sequence>
<evidence type="ECO:0000313" key="3">
    <source>
        <dbReference type="Proteomes" id="UP000174145"/>
    </source>
</evidence>
<reference evidence="2 3" key="1">
    <citation type="journal article" date="2014" name="Virology">
        <title>The complete genome sequence of the Alphaentomopoxvirus Anomala cuprea entomopoxvirus, including its terminal hairpin loop sequences, suggests a potentially unique mode of apoptosis inhibition and mode of DNA replication.</title>
        <authorList>
            <person name="Mitsuhashi W."/>
            <person name="Miyamoto K."/>
            <person name="Wada S."/>
        </authorList>
    </citation>
    <scope>NUCLEOTIDE SEQUENCE [LARGE SCALE GENOMIC DNA]</scope>
    <source>
        <strain evidence="2">CV6M</strain>
    </source>
</reference>
<name>W6JPL0_9POXV</name>
<evidence type="ECO:0000313" key="2">
    <source>
        <dbReference type="EMBL" id="BAO49464.1"/>
    </source>
</evidence>